<proteinExistence type="predicted"/>
<organism evidence="1 2">
    <name type="scientific">Eumeta variegata</name>
    <name type="common">Bagworm moth</name>
    <name type="synonym">Eumeta japonica</name>
    <dbReference type="NCBI Taxonomy" id="151549"/>
    <lineage>
        <taxon>Eukaryota</taxon>
        <taxon>Metazoa</taxon>
        <taxon>Ecdysozoa</taxon>
        <taxon>Arthropoda</taxon>
        <taxon>Hexapoda</taxon>
        <taxon>Insecta</taxon>
        <taxon>Pterygota</taxon>
        <taxon>Neoptera</taxon>
        <taxon>Endopterygota</taxon>
        <taxon>Lepidoptera</taxon>
        <taxon>Glossata</taxon>
        <taxon>Ditrysia</taxon>
        <taxon>Tineoidea</taxon>
        <taxon>Psychidae</taxon>
        <taxon>Oiketicinae</taxon>
        <taxon>Eumeta</taxon>
    </lineage>
</organism>
<dbReference type="OrthoDB" id="5419617at2759"/>
<dbReference type="Proteomes" id="UP000299102">
    <property type="component" value="Unassembled WGS sequence"/>
</dbReference>
<dbReference type="AlphaFoldDB" id="A0A4C2AAU1"/>
<keyword evidence="2" id="KW-1185">Reference proteome</keyword>
<accession>A0A4C2AAU1</accession>
<sequence>MGGIHHNRTMGMVEVRALEEISEFDARRAEFALKLDRKNHKTAGRALTGHYTCNKHLHRMELSGTGTCRFCGMEEASMEHLIADCLALGHKRYRIQNATQSRKRDF</sequence>
<comment type="caution">
    <text evidence="1">The sequence shown here is derived from an EMBL/GenBank/DDBJ whole genome shotgun (WGS) entry which is preliminary data.</text>
</comment>
<dbReference type="EMBL" id="BGZK01002763">
    <property type="protein sequence ID" value="GBP96279.1"/>
    <property type="molecule type" value="Genomic_DNA"/>
</dbReference>
<name>A0A4C2AAU1_EUMVA</name>
<reference evidence="1 2" key="1">
    <citation type="journal article" date="2019" name="Commun. Biol.">
        <title>The bagworm genome reveals a unique fibroin gene that provides high tensile strength.</title>
        <authorList>
            <person name="Kono N."/>
            <person name="Nakamura H."/>
            <person name="Ohtoshi R."/>
            <person name="Tomita M."/>
            <person name="Numata K."/>
            <person name="Arakawa K."/>
        </authorList>
    </citation>
    <scope>NUCLEOTIDE SEQUENCE [LARGE SCALE GENOMIC DNA]</scope>
</reference>
<evidence type="ECO:0008006" key="3">
    <source>
        <dbReference type="Google" id="ProtNLM"/>
    </source>
</evidence>
<protein>
    <recommendedName>
        <fullName evidence="3">Reverse transcriptase zinc-binding domain-containing protein</fullName>
    </recommendedName>
</protein>
<evidence type="ECO:0000313" key="2">
    <source>
        <dbReference type="Proteomes" id="UP000299102"/>
    </source>
</evidence>
<gene>
    <name evidence="1" type="ORF">EVAR_101634_1</name>
</gene>
<evidence type="ECO:0000313" key="1">
    <source>
        <dbReference type="EMBL" id="GBP96279.1"/>
    </source>
</evidence>